<dbReference type="InterPro" id="IPR000242">
    <property type="entry name" value="PTP_cat"/>
</dbReference>
<dbReference type="Pfam" id="PF13949">
    <property type="entry name" value="ALIX_LYPXL_bnd"/>
    <property type="match status" value="1"/>
</dbReference>
<sequence length="1779" mass="198278">MEAVPKLPLISFELKVTHENTHFGPKLKQYIAEAYREDPESYSNEIHQLEGLRSTAVRPTIDSAGLSALIRYFCQLRSLQSRFPMAKGHPAACSFSWKDLYANMNRTLADIRFEMASILYNIGALLTQLAASEPRNTADSLKAACTQFQQAAWVFQYLREQLPQPSGVDVCPEIMRMMQEICFAQAQECILDKSIQDTRKPSVVGAVATQVMYFYKNSLALLGPSSGIDVVHEIIGTKLYNYWHRYLSFKFSYIGCVVCLYQGMHAEEQQKMGERVAFYQQAVEKLAEARKLTKYIEPTQITQEALTFTNDVVEGKRKAAKNENEFIYHEEVPEKDLLSDMKPVCLVKALPINFNDPEISGADVFSRLVPMIAHEASSVYSEEKAQMLRNIVTMVEAKNTELTEFMSSLQLDQLDVIDSVQKVPQEIVDRCAAMNAKTEIIQTLVDSMNNLAEIISDVEESLGEIKEIIQEETAKEKEYQKVMGPRPPSIVQTELSREYHKYQEAHTRTNESNQVLHKAMTLHIANLRLLAQPLDVLECKIPSINNIVGLDLDTMAEMRRVVGKVREMQTQRDSLVQQLREAVTSDDITAQLLARNNEPKEEIFKQELKKHNPQIQIIEANLAAQENIINKLTSVYASYGDSRRLLSDVLRKREGLINALITSYDTYEELLGKSQKGLEFYKKLSHNVSQLLARLRSTCQVQEEERAQLLNKHTSKASTPTPTSAASPGAPNKLAAAALAAQQAGGAPGGGHKLKDYLPYMKSRNSRSVTPQAPVDPIPLDSYYPESIYPTSVRPTPVGSEATDVNQMQLPDGVVMPPLQGVSSPYDRYIYAPEPEPYAIPSNYMFPNTSKPYEKTSHEDMNYGYSTYTPPQFSANTSEQQIYTNPYYSNSYAAQNNATVVTDSQSFSTNVNVNPNHTYEPYINPMGPIPEASPSASSGYNSANQTDMVANFAQMQLSQKKEAEYGADYSQTFYSVQYPNVSTPGSAAYTSAPQNSNTSLAPSQVQLDYTSLNYPYSSDSPQYSQKLPTHSSADPAYSYSAAYASTSQGYAYTNAMTSTTSTVDNSNYLPYQYPTEVDANYSPALSQFEAFDKPIKSHTTGEALSNMSFQPSYQNYSANNVPGYSNQPETYNVSNAYGYTDQTNTSYAQSYQNHPGYNFNSSTGAYEYNFGSQNSTYTGYDGTVPESVNYQPADTKDPNWPQQAIYTNAGKIGTTETVQSPVDNSQIVPQMPADQPINTQIYYNNSYGYQNVTSPTNEVAAVPQPTNTYQPAPTNQGYIQNMQTQQEQVLYNNNQVTTPNVPEPKVENNSEVDNKTPAVVEQTVPELPTVPIEVNKPEEVKPELTAFDLLSEIDFSVEMPPLMPEIKVPQISESAIRKPVVPKVEPVKKVPVKEEVIERPAKRDLFSDPSLLNQFTQEVKNLQKLTDSLTDKTPSGLTVLDSKWKTFQDFQTKQNMSRSKTIAMQHTAGNIVTEVVPFDDSRLTLKSDPDAFINASYYKQLAPWCIPLVISKNPSEPEYSVFWKAVLENKINCVVCLLSEIEMQGKTYWPTAKGQSLDLSDGLKVLLDDVTCTVHWTERKLTVTSGKTVLNVTHYQINVFPAKIVCSPLVLLADKILSQTYDNKLSNQLCGAWVQCSAGAGRSSVLALLLMLMCQVRAGQLALCDMLDTGCFNLYAHRSNVLEDTKYLADAYRTSLFYVQGVLCSGTTMFNGEAVSVPSGAAVLPPVTPTPTNPATAGQKPTKFSRESFEEMKQSPGLKSGDMKDPLNFLDPLWSLKKK</sequence>
<evidence type="ECO:0000259" key="6">
    <source>
        <dbReference type="PROSITE" id="PS50055"/>
    </source>
</evidence>
<dbReference type="PROSITE" id="PS51180">
    <property type="entry name" value="BRO1"/>
    <property type="match status" value="1"/>
</dbReference>
<keyword evidence="3" id="KW-0963">Cytoplasm</keyword>
<dbReference type="CDD" id="cd09234">
    <property type="entry name" value="V_HD-PTP_like"/>
    <property type="match status" value="1"/>
</dbReference>
<evidence type="ECO:0000256" key="5">
    <source>
        <dbReference type="SAM" id="MobiDB-lite"/>
    </source>
</evidence>
<dbReference type="GO" id="GO:0032456">
    <property type="term" value="P:endocytic recycling"/>
    <property type="evidence" value="ECO:0007669"/>
    <property type="project" value="TreeGrafter"/>
</dbReference>
<gene>
    <name evidence="8" type="ORF">PYW07_001335</name>
</gene>
<dbReference type="InterPro" id="IPR029021">
    <property type="entry name" value="Prot-tyrosine_phosphatase-like"/>
</dbReference>
<dbReference type="InterPro" id="IPR038499">
    <property type="entry name" value="BRO1_sf"/>
</dbReference>
<dbReference type="SMART" id="SM01041">
    <property type="entry name" value="BRO1"/>
    <property type="match status" value="1"/>
</dbReference>
<dbReference type="Proteomes" id="UP001231518">
    <property type="component" value="Chromosome 10"/>
</dbReference>
<dbReference type="PANTHER" id="PTHR23030:SF30">
    <property type="entry name" value="TYROSINE-PROTEIN PHOSPHATASE NON-RECEPTOR TYPE 23"/>
    <property type="match status" value="1"/>
</dbReference>
<dbReference type="EMBL" id="JARGEI010000009">
    <property type="protein sequence ID" value="KAJ8726637.1"/>
    <property type="molecule type" value="Genomic_DNA"/>
</dbReference>
<dbReference type="PANTHER" id="PTHR23030">
    <property type="entry name" value="PCD6 INTERACTING PROTEIN-RELATED"/>
    <property type="match status" value="1"/>
</dbReference>
<keyword evidence="4" id="KW-0967">Endosome</keyword>
<feature type="compositionally biased region" description="Basic and acidic residues" evidence="5">
    <location>
        <begin position="1744"/>
        <end position="1753"/>
    </location>
</feature>
<evidence type="ECO:0008006" key="10">
    <source>
        <dbReference type="Google" id="ProtNLM"/>
    </source>
</evidence>
<dbReference type="SMART" id="SM00194">
    <property type="entry name" value="PTPc"/>
    <property type="match status" value="1"/>
</dbReference>
<organism evidence="8 9">
    <name type="scientific">Mythimna separata</name>
    <name type="common">Oriental armyworm</name>
    <name type="synonym">Pseudaletia separata</name>
    <dbReference type="NCBI Taxonomy" id="271217"/>
    <lineage>
        <taxon>Eukaryota</taxon>
        <taxon>Metazoa</taxon>
        <taxon>Ecdysozoa</taxon>
        <taxon>Arthropoda</taxon>
        <taxon>Hexapoda</taxon>
        <taxon>Insecta</taxon>
        <taxon>Pterygota</taxon>
        <taxon>Neoptera</taxon>
        <taxon>Endopterygota</taxon>
        <taxon>Lepidoptera</taxon>
        <taxon>Glossata</taxon>
        <taxon>Ditrysia</taxon>
        <taxon>Noctuoidea</taxon>
        <taxon>Noctuidae</taxon>
        <taxon>Noctuinae</taxon>
        <taxon>Hadenini</taxon>
        <taxon>Mythimna</taxon>
    </lineage>
</organism>
<dbReference type="GO" id="GO:0004725">
    <property type="term" value="F:protein tyrosine phosphatase activity"/>
    <property type="evidence" value="ECO:0007669"/>
    <property type="project" value="InterPro"/>
</dbReference>
<proteinExistence type="predicted"/>
<protein>
    <recommendedName>
        <fullName evidence="10">Tyrosine-protein phosphatase non-receptor type 23</fullName>
    </recommendedName>
</protein>
<feature type="compositionally biased region" description="Low complexity" evidence="5">
    <location>
        <begin position="716"/>
        <end position="730"/>
    </location>
</feature>
<feature type="region of interest" description="Disordered" evidence="5">
    <location>
        <begin position="1727"/>
        <end position="1779"/>
    </location>
</feature>
<dbReference type="Gene3D" id="1.25.40.280">
    <property type="entry name" value="alix/aip1 like domains"/>
    <property type="match status" value="1"/>
</dbReference>
<dbReference type="GO" id="GO:0043328">
    <property type="term" value="P:protein transport to vacuole involved in ubiquitin-dependent protein catabolic process via the multivesicular body sorting pathway"/>
    <property type="evidence" value="ECO:0007669"/>
    <property type="project" value="TreeGrafter"/>
</dbReference>
<dbReference type="Gene3D" id="3.90.190.10">
    <property type="entry name" value="Protein tyrosine phosphatase superfamily"/>
    <property type="match status" value="1"/>
</dbReference>
<evidence type="ECO:0000313" key="9">
    <source>
        <dbReference type="Proteomes" id="UP001231518"/>
    </source>
</evidence>
<dbReference type="GO" id="GO:0005768">
    <property type="term" value="C:endosome"/>
    <property type="evidence" value="ECO:0007669"/>
    <property type="project" value="UniProtKB-SubCell"/>
</dbReference>
<dbReference type="Gene3D" id="1.20.120.560">
    <property type="entry name" value="alix/aip1 in complex with the ypdl late domain"/>
    <property type="match status" value="1"/>
</dbReference>
<reference evidence="8" key="1">
    <citation type="submission" date="2023-03" db="EMBL/GenBank/DDBJ databases">
        <title>Chromosome-level genomes of two armyworms, Mythimna separata and Mythimna loreyi, provide insights into the biosynthesis and reception of sex pheromones.</title>
        <authorList>
            <person name="Zhao H."/>
        </authorList>
    </citation>
    <scope>NUCLEOTIDE SEQUENCE</scope>
    <source>
        <strain evidence="8">BeijingLab</strain>
        <tissue evidence="8">Pupa</tissue>
    </source>
</reference>
<evidence type="ECO:0000256" key="2">
    <source>
        <dbReference type="ARBA" id="ARBA00004496"/>
    </source>
</evidence>
<dbReference type="InterPro" id="IPR025304">
    <property type="entry name" value="ALIX_V_dom"/>
</dbReference>
<evidence type="ECO:0000256" key="1">
    <source>
        <dbReference type="ARBA" id="ARBA00004177"/>
    </source>
</evidence>
<dbReference type="Pfam" id="PF03097">
    <property type="entry name" value="BRO1"/>
    <property type="match status" value="1"/>
</dbReference>
<feature type="domain" description="Tyrosine-protein phosphatase" evidence="6">
    <location>
        <begin position="1440"/>
        <end position="1698"/>
    </location>
</feature>
<feature type="domain" description="BRO1" evidence="7">
    <location>
        <begin position="8"/>
        <end position="402"/>
    </location>
</feature>
<evidence type="ECO:0000313" key="8">
    <source>
        <dbReference type="EMBL" id="KAJ8726637.1"/>
    </source>
</evidence>
<comment type="caution">
    <text evidence="8">The sequence shown here is derived from an EMBL/GenBank/DDBJ whole genome shotgun (WGS) entry which is preliminary data.</text>
</comment>
<dbReference type="Gene3D" id="1.20.140.50">
    <property type="entry name" value="alix/aip1 like domains"/>
    <property type="match status" value="1"/>
</dbReference>
<comment type="subcellular location">
    <subcellularLocation>
        <location evidence="2">Cytoplasm</location>
    </subcellularLocation>
    <subcellularLocation>
        <location evidence="1">Endosome</location>
    </subcellularLocation>
</comment>
<dbReference type="InterPro" id="IPR004328">
    <property type="entry name" value="BRO1_dom"/>
</dbReference>
<accession>A0AAD7YSY6</accession>
<dbReference type="SUPFAM" id="SSF52799">
    <property type="entry name" value="(Phosphotyrosine protein) phosphatases II"/>
    <property type="match status" value="1"/>
</dbReference>
<feature type="region of interest" description="Disordered" evidence="5">
    <location>
        <begin position="710"/>
        <end position="730"/>
    </location>
</feature>
<dbReference type="GO" id="GO:0045022">
    <property type="term" value="P:early endosome to late endosome transport"/>
    <property type="evidence" value="ECO:0007669"/>
    <property type="project" value="TreeGrafter"/>
</dbReference>
<dbReference type="Pfam" id="PF00102">
    <property type="entry name" value="Y_phosphatase"/>
    <property type="match status" value="1"/>
</dbReference>
<evidence type="ECO:0000256" key="3">
    <source>
        <dbReference type="ARBA" id="ARBA00022490"/>
    </source>
</evidence>
<dbReference type="PROSITE" id="PS50055">
    <property type="entry name" value="TYR_PHOSPHATASE_PTP"/>
    <property type="match status" value="1"/>
</dbReference>
<evidence type="ECO:0000259" key="7">
    <source>
        <dbReference type="PROSITE" id="PS51180"/>
    </source>
</evidence>
<keyword evidence="9" id="KW-1185">Reference proteome</keyword>
<name>A0AAD7YSY6_MYTSE</name>
<evidence type="ECO:0000256" key="4">
    <source>
        <dbReference type="ARBA" id="ARBA00022753"/>
    </source>
</evidence>